<proteinExistence type="predicted"/>
<feature type="non-terminal residue" evidence="1">
    <location>
        <position position="187"/>
    </location>
</feature>
<dbReference type="EMBL" id="KZ270365">
    <property type="protein sequence ID" value="OZC05862.1"/>
    <property type="molecule type" value="Genomic_DNA"/>
</dbReference>
<evidence type="ECO:0000313" key="1">
    <source>
        <dbReference type="EMBL" id="OZC05862.1"/>
    </source>
</evidence>
<sequence length="187" mass="20811">MDVASKTVDDVSKMAGEVVDDTVHLFGDKMKETGEQIRDMGHQAMETAKNTASDMLSGAVHEISGATQEVRNMGSDIMQSLNEGMNKTIHFPKKEFDDMTRDILDIAHRATDTLEQKTEIASDIFREHDAGRHTAFQQLTHDAPQIVDDPSQQWGKNLDWRQYANKAADIDVPHPDFESGVKAVQSA</sequence>
<gene>
    <name evidence="1" type="ORF">X798_07162</name>
</gene>
<dbReference type="OrthoDB" id="567788at2759"/>
<dbReference type="AlphaFoldDB" id="A0A238BKW0"/>
<evidence type="ECO:0000313" key="2">
    <source>
        <dbReference type="Proteomes" id="UP000242913"/>
    </source>
</evidence>
<reference evidence="1 2" key="1">
    <citation type="submission" date="2015-12" db="EMBL/GenBank/DDBJ databases">
        <title>Draft genome of the nematode, Onchocerca flexuosa.</title>
        <authorList>
            <person name="Mitreva M."/>
        </authorList>
    </citation>
    <scope>NUCLEOTIDE SEQUENCE [LARGE SCALE GENOMIC DNA]</scope>
    <source>
        <strain evidence="1">Red Deer</strain>
    </source>
</reference>
<keyword evidence="2" id="KW-1185">Reference proteome</keyword>
<dbReference type="Proteomes" id="UP000242913">
    <property type="component" value="Unassembled WGS sequence"/>
</dbReference>
<organism evidence="1 2">
    <name type="scientific">Onchocerca flexuosa</name>
    <dbReference type="NCBI Taxonomy" id="387005"/>
    <lineage>
        <taxon>Eukaryota</taxon>
        <taxon>Metazoa</taxon>
        <taxon>Ecdysozoa</taxon>
        <taxon>Nematoda</taxon>
        <taxon>Chromadorea</taxon>
        <taxon>Rhabditida</taxon>
        <taxon>Spirurina</taxon>
        <taxon>Spiruromorpha</taxon>
        <taxon>Filarioidea</taxon>
        <taxon>Onchocercidae</taxon>
        <taxon>Onchocerca</taxon>
    </lineage>
</organism>
<accession>A0A238BKW0</accession>
<protein>
    <submittedName>
        <fullName evidence="1">Uncharacterized protein</fullName>
    </submittedName>
</protein>
<name>A0A238BKW0_9BILA</name>